<evidence type="ECO:0000313" key="1">
    <source>
        <dbReference type="EMBL" id="GIQ88067.1"/>
    </source>
</evidence>
<comment type="caution">
    <text evidence="1">The sequence shown here is derived from an EMBL/GenBank/DDBJ whole genome shotgun (WGS) entry which is preliminary data.</text>
</comment>
<reference evidence="1 2" key="1">
    <citation type="journal article" date="2018" name="PLoS ONE">
        <title>The draft genome of Kipferlia bialata reveals reductive genome evolution in fornicate parasites.</title>
        <authorList>
            <person name="Tanifuji G."/>
            <person name="Takabayashi S."/>
            <person name="Kume K."/>
            <person name="Takagi M."/>
            <person name="Nakayama T."/>
            <person name="Kamikawa R."/>
            <person name="Inagaki Y."/>
            <person name="Hashimoto T."/>
        </authorList>
    </citation>
    <scope>NUCLEOTIDE SEQUENCE [LARGE SCALE GENOMIC DNA]</scope>
    <source>
        <strain evidence="1">NY0173</strain>
    </source>
</reference>
<gene>
    <name evidence="1" type="ORF">KIPB_010235</name>
</gene>
<keyword evidence="2" id="KW-1185">Reference proteome</keyword>
<dbReference type="EMBL" id="BDIP01003740">
    <property type="protein sequence ID" value="GIQ88067.1"/>
    <property type="molecule type" value="Genomic_DNA"/>
</dbReference>
<proteinExistence type="predicted"/>
<evidence type="ECO:0000313" key="2">
    <source>
        <dbReference type="Proteomes" id="UP000265618"/>
    </source>
</evidence>
<accession>A0A9K3D3K3</accession>
<dbReference type="Proteomes" id="UP000265618">
    <property type="component" value="Unassembled WGS sequence"/>
</dbReference>
<organism evidence="1 2">
    <name type="scientific">Kipferlia bialata</name>
    <dbReference type="NCBI Taxonomy" id="797122"/>
    <lineage>
        <taxon>Eukaryota</taxon>
        <taxon>Metamonada</taxon>
        <taxon>Carpediemonas-like organisms</taxon>
        <taxon>Kipferlia</taxon>
    </lineage>
</organism>
<protein>
    <submittedName>
        <fullName evidence="1">Uncharacterized protein</fullName>
    </submittedName>
</protein>
<sequence>MSQLLGLTFQDKRKKNPDGSYRSAKGMKREMCGCCGLNHRLIYVSSE</sequence>
<feature type="non-terminal residue" evidence="1">
    <location>
        <position position="1"/>
    </location>
</feature>
<dbReference type="AlphaFoldDB" id="A0A9K3D3K3"/>
<name>A0A9K3D3K3_9EUKA</name>